<dbReference type="Pfam" id="PF13966">
    <property type="entry name" value="zf-RVT"/>
    <property type="match status" value="1"/>
</dbReference>
<evidence type="ECO:0000259" key="1">
    <source>
        <dbReference type="Pfam" id="PF13966"/>
    </source>
</evidence>
<evidence type="ECO:0000313" key="3">
    <source>
        <dbReference type="Proteomes" id="UP000593577"/>
    </source>
</evidence>
<dbReference type="Proteomes" id="UP000593577">
    <property type="component" value="Unassembled WGS sequence"/>
</dbReference>
<evidence type="ECO:0000313" key="2">
    <source>
        <dbReference type="EMBL" id="MBA0701638.1"/>
    </source>
</evidence>
<accession>A0A7J8YPV1</accession>
<gene>
    <name evidence="2" type="ORF">Goari_022344</name>
</gene>
<organism evidence="2 3">
    <name type="scientific">Gossypium aridum</name>
    <name type="common">American cotton</name>
    <name type="synonym">Erioxylum aridum</name>
    <dbReference type="NCBI Taxonomy" id="34290"/>
    <lineage>
        <taxon>Eukaryota</taxon>
        <taxon>Viridiplantae</taxon>
        <taxon>Streptophyta</taxon>
        <taxon>Embryophyta</taxon>
        <taxon>Tracheophyta</taxon>
        <taxon>Spermatophyta</taxon>
        <taxon>Magnoliopsida</taxon>
        <taxon>eudicotyledons</taxon>
        <taxon>Gunneridae</taxon>
        <taxon>Pentapetalae</taxon>
        <taxon>rosids</taxon>
        <taxon>malvids</taxon>
        <taxon>Malvales</taxon>
        <taxon>Malvaceae</taxon>
        <taxon>Malvoideae</taxon>
        <taxon>Gossypium</taxon>
    </lineage>
</organism>
<reference evidence="2 3" key="1">
    <citation type="journal article" date="2019" name="Genome Biol. Evol.">
        <title>Insights into the evolution of the New World diploid cottons (Gossypium, subgenus Houzingenia) based on genome sequencing.</title>
        <authorList>
            <person name="Grover C.E."/>
            <person name="Arick M.A. 2nd"/>
            <person name="Thrash A."/>
            <person name="Conover J.L."/>
            <person name="Sanders W.S."/>
            <person name="Peterson D.G."/>
            <person name="Frelichowski J.E."/>
            <person name="Scheffler J.A."/>
            <person name="Scheffler B.E."/>
            <person name="Wendel J.F."/>
        </authorList>
    </citation>
    <scope>NUCLEOTIDE SEQUENCE [LARGE SCALE GENOMIC DNA]</scope>
    <source>
        <strain evidence="2">185</strain>
        <tissue evidence="2">Leaf</tissue>
    </source>
</reference>
<proteinExistence type="predicted"/>
<dbReference type="EMBL" id="JABFAA010317551">
    <property type="protein sequence ID" value="MBA0701638.1"/>
    <property type="molecule type" value="Genomic_DNA"/>
</dbReference>
<protein>
    <recommendedName>
        <fullName evidence="1">Reverse transcriptase zinc-binding domain-containing protein</fullName>
    </recommendedName>
</protein>
<name>A0A7J8YPV1_GOSAI</name>
<sequence>MGWRVGRGIGISVWDDHWIPGKDTDGWNHRNNSEVKLVFDLIDATNNMWKTDLVKSTFPADIAQRILQIPLAENPGDNFQLPSKIIIIVWRASWNYMPTLANLRSKRVADGTVCPRCRSGEEDVSYVFRFCPAAMEIWQMLDLSWVNNSMIQSFWDWLTWIFKRSTYKQC</sequence>
<feature type="domain" description="Reverse transcriptase zinc-binding" evidence="1">
    <location>
        <begin position="80"/>
        <end position="138"/>
    </location>
</feature>
<keyword evidence="3" id="KW-1185">Reference proteome</keyword>
<dbReference type="AlphaFoldDB" id="A0A7J8YPV1"/>
<comment type="caution">
    <text evidence="2">The sequence shown here is derived from an EMBL/GenBank/DDBJ whole genome shotgun (WGS) entry which is preliminary data.</text>
</comment>
<dbReference type="InterPro" id="IPR026960">
    <property type="entry name" value="RVT-Znf"/>
</dbReference>